<feature type="transmembrane region" description="Helical" evidence="6">
    <location>
        <begin position="183"/>
        <end position="203"/>
    </location>
</feature>
<feature type="transmembrane region" description="Helical" evidence="6">
    <location>
        <begin position="374"/>
        <end position="397"/>
    </location>
</feature>
<dbReference type="InterPro" id="IPR044770">
    <property type="entry name" value="MFS_spinster-like"/>
</dbReference>
<feature type="transmembrane region" description="Helical" evidence="6">
    <location>
        <begin position="310"/>
        <end position="328"/>
    </location>
</feature>
<feature type="transmembrane region" description="Helical" evidence="6">
    <location>
        <begin position="334"/>
        <end position="353"/>
    </location>
</feature>
<evidence type="ECO:0000256" key="2">
    <source>
        <dbReference type="ARBA" id="ARBA00022448"/>
    </source>
</evidence>
<feature type="domain" description="Major facilitator superfamily (MFS) profile" evidence="7">
    <location>
        <begin position="28"/>
        <end position="430"/>
    </location>
</feature>
<name>A0A2U2RNE1_9MICO</name>
<dbReference type="Proteomes" id="UP000245590">
    <property type="component" value="Unassembled WGS sequence"/>
</dbReference>
<dbReference type="InterPro" id="IPR020846">
    <property type="entry name" value="MFS_dom"/>
</dbReference>
<keyword evidence="4 6" id="KW-1133">Transmembrane helix</keyword>
<keyword evidence="9" id="KW-1185">Reference proteome</keyword>
<evidence type="ECO:0000256" key="5">
    <source>
        <dbReference type="ARBA" id="ARBA00023136"/>
    </source>
</evidence>
<keyword evidence="5 6" id="KW-0472">Membrane</keyword>
<feature type="transmembrane region" description="Helical" evidence="6">
    <location>
        <begin position="153"/>
        <end position="171"/>
    </location>
</feature>
<dbReference type="Gene3D" id="1.20.1250.20">
    <property type="entry name" value="MFS general substrate transporter like domains"/>
    <property type="match status" value="1"/>
</dbReference>
<dbReference type="PANTHER" id="PTHR23505">
    <property type="entry name" value="SPINSTER"/>
    <property type="match status" value="1"/>
</dbReference>
<keyword evidence="3 6" id="KW-0812">Transmembrane</keyword>
<dbReference type="EMBL" id="QFKX01000001">
    <property type="protein sequence ID" value="PWH07397.1"/>
    <property type="molecule type" value="Genomic_DNA"/>
</dbReference>
<evidence type="ECO:0000256" key="3">
    <source>
        <dbReference type="ARBA" id="ARBA00022692"/>
    </source>
</evidence>
<feature type="transmembrane region" description="Helical" evidence="6">
    <location>
        <begin position="52"/>
        <end position="83"/>
    </location>
</feature>
<feature type="transmembrane region" description="Helical" evidence="6">
    <location>
        <begin position="243"/>
        <end position="266"/>
    </location>
</feature>
<comment type="caution">
    <text evidence="8">The sequence shown here is derived from an EMBL/GenBank/DDBJ whole genome shotgun (WGS) entry which is preliminary data.</text>
</comment>
<protein>
    <submittedName>
        <fullName evidence="8">MFS transporter</fullName>
    </submittedName>
</protein>
<gene>
    <name evidence="8" type="ORF">DEO23_01780</name>
</gene>
<evidence type="ECO:0000256" key="1">
    <source>
        <dbReference type="ARBA" id="ARBA00004651"/>
    </source>
</evidence>
<dbReference type="GO" id="GO:0005886">
    <property type="term" value="C:plasma membrane"/>
    <property type="evidence" value="ECO:0007669"/>
    <property type="project" value="UniProtKB-SubCell"/>
</dbReference>
<dbReference type="InterPro" id="IPR011701">
    <property type="entry name" value="MFS"/>
</dbReference>
<keyword evidence="2" id="KW-0813">Transport</keyword>
<evidence type="ECO:0000313" key="9">
    <source>
        <dbReference type="Proteomes" id="UP000245590"/>
    </source>
</evidence>
<proteinExistence type="predicted"/>
<feature type="transmembrane region" description="Helical" evidence="6">
    <location>
        <begin position="122"/>
        <end position="141"/>
    </location>
</feature>
<dbReference type="Pfam" id="PF07690">
    <property type="entry name" value="MFS_1"/>
    <property type="match status" value="1"/>
</dbReference>
<comment type="subcellular location">
    <subcellularLocation>
        <location evidence="1">Cell membrane</location>
        <topology evidence="1">Multi-pass membrane protein</topology>
    </subcellularLocation>
</comment>
<accession>A0A2U2RNE1</accession>
<evidence type="ECO:0000256" key="6">
    <source>
        <dbReference type="SAM" id="Phobius"/>
    </source>
</evidence>
<dbReference type="PROSITE" id="PS50850">
    <property type="entry name" value="MFS"/>
    <property type="match status" value="1"/>
</dbReference>
<dbReference type="OrthoDB" id="65739at2"/>
<evidence type="ECO:0000256" key="4">
    <source>
        <dbReference type="ARBA" id="ARBA00022989"/>
    </source>
</evidence>
<reference evidence="8 9" key="1">
    <citation type="submission" date="2018-05" db="EMBL/GenBank/DDBJ databases">
        <title>Brachybacterium sp. M1HQ-2T, whole genome shotgun sequence.</title>
        <authorList>
            <person name="Tuo L."/>
        </authorList>
    </citation>
    <scope>NUCLEOTIDE SEQUENCE [LARGE SCALE GENOMIC DNA]</scope>
    <source>
        <strain evidence="8 9">M1HQ-2</strain>
    </source>
</reference>
<dbReference type="GO" id="GO:0022857">
    <property type="term" value="F:transmembrane transporter activity"/>
    <property type="evidence" value="ECO:0007669"/>
    <property type="project" value="InterPro"/>
</dbReference>
<dbReference type="PANTHER" id="PTHR23505:SF52">
    <property type="entry name" value="MAJOR FACILITATOR SUPERFAMILY PROTEIN"/>
    <property type="match status" value="1"/>
</dbReference>
<dbReference type="SUPFAM" id="SSF103473">
    <property type="entry name" value="MFS general substrate transporter"/>
    <property type="match status" value="1"/>
</dbReference>
<feature type="transmembrane region" description="Helical" evidence="6">
    <location>
        <begin position="272"/>
        <end position="298"/>
    </location>
</feature>
<feature type="transmembrane region" description="Helical" evidence="6">
    <location>
        <begin position="95"/>
        <end position="116"/>
    </location>
</feature>
<evidence type="ECO:0000313" key="8">
    <source>
        <dbReference type="EMBL" id="PWH07397.1"/>
    </source>
</evidence>
<organism evidence="8 9">
    <name type="scientific">Brachybacterium endophyticum</name>
    <dbReference type="NCBI Taxonomy" id="2182385"/>
    <lineage>
        <taxon>Bacteria</taxon>
        <taxon>Bacillati</taxon>
        <taxon>Actinomycetota</taxon>
        <taxon>Actinomycetes</taxon>
        <taxon>Micrococcales</taxon>
        <taxon>Dermabacteraceae</taxon>
        <taxon>Brachybacterium</taxon>
    </lineage>
</organism>
<dbReference type="InterPro" id="IPR036259">
    <property type="entry name" value="MFS_trans_sf"/>
</dbReference>
<evidence type="ECO:0000259" key="7">
    <source>
        <dbReference type="PROSITE" id="PS50850"/>
    </source>
</evidence>
<feature type="transmembrane region" description="Helical" evidence="6">
    <location>
        <begin position="403"/>
        <end position="429"/>
    </location>
</feature>
<dbReference type="AlphaFoldDB" id="A0A2U2RNE1"/>
<sequence length="455" mass="48171">MRRSTVTTTRPAPASARPAGYVPGRWRKLALIGGTLFADNNESSVISTLAPVIFAALALPLSALGVLVAVGKCVTVVFGPFWAFVARRTNRKTTFVLTTAAAGLVTIATGFATGFVTLLLGYAVTAVFVAAALPLVSEITIDLFDAPLRGRASGYTWGAVSLLGSVAGPLLGRLSTIENGWRWGFFLWGAVMIVLALLVFAFFRDPGVGASEPTLVALTPEQRAADEKLTWAKIRQMLRIPTFVIMLIQRLVSGHLLIGSFGTVFLVSTYGFTTAVAAVVTLPFGIGYTVGTLGGGIVTDALHKAFPRRGRLTVLQFAQIAFGIVAIIATQVDWGGIGVFAIFWAMLGFLQGLNPGVNRPIVAAVVPPELRGAAFALMLSVFEAIAYAIFNLLAGYIGQAHGLVVVMLWLPGIVMLANGLFVSVLYWTYPKDADRIEQLLVTRARQAQAGGSVGA</sequence>